<evidence type="ECO:0000313" key="6">
    <source>
        <dbReference type="Proteomes" id="UP000281170"/>
    </source>
</evidence>
<evidence type="ECO:0000259" key="2">
    <source>
        <dbReference type="Pfam" id="PF26002"/>
    </source>
</evidence>
<geneLocation type="plasmid" evidence="4 6">
    <name>26</name>
</geneLocation>
<feature type="transmembrane region" description="Helical" evidence="1">
    <location>
        <begin position="29"/>
        <end position="50"/>
    </location>
</feature>
<dbReference type="STRING" id="45056.Lade_2102"/>
<dbReference type="SUPFAM" id="SSF111369">
    <property type="entry name" value="HlyD-like secretion proteins"/>
    <property type="match status" value="1"/>
</dbReference>
<reference evidence="4 6" key="2">
    <citation type="submission" date="2018-12" db="EMBL/GenBank/DDBJ databases">
        <authorList>
            <consortium name="Pathogen Informatics"/>
        </authorList>
    </citation>
    <scope>NUCLEOTIDE SEQUENCE [LARGE SCALE GENOMIC DNA]</scope>
    <source>
        <strain evidence="4 6">NCTC12735</strain>
        <plasmid evidence="6">26</plasmid>
    </source>
</reference>
<dbReference type="PATRIC" id="fig|45056.6.peg.2174"/>
<evidence type="ECO:0000256" key="1">
    <source>
        <dbReference type="SAM" id="Phobius"/>
    </source>
</evidence>
<keyword evidence="1" id="KW-0812">Transmembrane</keyword>
<dbReference type="PANTHER" id="PTHR30386">
    <property type="entry name" value="MEMBRANE FUSION SUBUNIT OF EMRAB-TOLC MULTIDRUG EFFLUX PUMP"/>
    <property type="match status" value="1"/>
</dbReference>
<dbReference type="AlphaFoldDB" id="A0A0W0R171"/>
<dbReference type="EMBL" id="LNKA01000019">
    <property type="protein sequence ID" value="KTC64808.1"/>
    <property type="molecule type" value="Genomic_DNA"/>
</dbReference>
<keyword evidence="4" id="KW-0614">Plasmid</keyword>
<dbReference type="Gene3D" id="2.40.50.100">
    <property type="match status" value="1"/>
</dbReference>
<gene>
    <name evidence="4" type="primary">cvaA</name>
    <name evidence="3" type="ORF">Lade_2102</name>
    <name evidence="4" type="ORF">NCTC12735_01850</name>
</gene>
<dbReference type="Gene3D" id="1.10.287.470">
    <property type="entry name" value="Helix hairpin bin"/>
    <property type="match status" value="1"/>
</dbReference>
<organism evidence="3 5">
    <name type="scientific">Legionella adelaidensis</name>
    <dbReference type="NCBI Taxonomy" id="45056"/>
    <lineage>
        <taxon>Bacteria</taxon>
        <taxon>Pseudomonadati</taxon>
        <taxon>Pseudomonadota</taxon>
        <taxon>Gammaproteobacteria</taxon>
        <taxon>Legionellales</taxon>
        <taxon>Legionellaceae</taxon>
        <taxon>Legionella</taxon>
    </lineage>
</organism>
<dbReference type="InterPro" id="IPR058982">
    <property type="entry name" value="Beta-barrel_AprE"/>
</dbReference>
<dbReference type="Proteomes" id="UP000281170">
    <property type="component" value="Plasmid 26"/>
</dbReference>
<feature type="domain" description="AprE-like beta-barrel" evidence="2">
    <location>
        <begin position="219"/>
        <end position="313"/>
    </location>
</feature>
<name>A0A0W0R171_9GAMM</name>
<accession>A0A0W0R171</accession>
<keyword evidence="1" id="KW-0472">Membrane</keyword>
<dbReference type="Proteomes" id="UP000054859">
    <property type="component" value="Unassembled WGS sequence"/>
</dbReference>
<dbReference type="OrthoDB" id="9775513at2"/>
<dbReference type="Gene3D" id="2.40.30.170">
    <property type="match status" value="1"/>
</dbReference>
<reference evidence="3 5" key="1">
    <citation type="submission" date="2015-11" db="EMBL/GenBank/DDBJ databases">
        <title>Identification of large and diverse effector repertoires of 38 Legionella species.</title>
        <authorList>
            <person name="Burstein D."/>
            <person name="Amaro F."/>
            <person name="Zusman T."/>
            <person name="Lifshitz Z."/>
            <person name="Cohen O."/>
            <person name="Gilbert J.A."/>
            <person name="Pupko T."/>
            <person name="Shuman H.A."/>
            <person name="Segal G."/>
        </authorList>
    </citation>
    <scope>NUCLEOTIDE SEQUENCE [LARGE SCALE GENOMIC DNA]</scope>
    <source>
        <strain evidence="3 5">1762-AUS-E</strain>
    </source>
</reference>
<protein>
    <submittedName>
        <fullName evidence="3">Hemolysin D</fullName>
    </submittedName>
</protein>
<sequence length="337" mass="38516">MEPHTLFRQEVLQHQKMQSIGIVLINTPFHLRVSIFFICTLVFLIFLLLISGEFAEKHIVKGFLNSASGTASIYAPRPGIISQCFHQRGGHVKKGEPLFVIQTRYQEKTDEVLQQLLINKQNFEKEITYKKKHLSSLKNLLKKHFVSKESYDLKKEEILNLIRSLSMVQLQILNHKKELSYIISAPISGTLSALSNYQTGQFVNNNKPLAKIIPKDSQLIAELYVPAQQAGFLKKNASVRIRLDAFSYQHFGSVKAQIRDISPTIFLSTDEDKPITVDGPYYKVIATLDRPYLNLYGKPTLLQHGMTITAVIVGSKRKLWQWILDPLYGFYGELFYG</sequence>
<evidence type="ECO:0000313" key="5">
    <source>
        <dbReference type="Proteomes" id="UP000054859"/>
    </source>
</evidence>
<dbReference type="InterPro" id="IPR050739">
    <property type="entry name" value="MFP"/>
</dbReference>
<dbReference type="PANTHER" id="PTHR30386:SF28">
    <property type="entry name" value="EXPORTED PROTEIN"/>
    <property type="match status" value="1"/>
</dbReference>
<dbReference type="Pfam" id="PF26002">
    <property type="entry name" value="Beta-barrel_AprE"/>
    <property type="match status" value="1"/>
</dbReference>
<dbReference type="KEGG" id="ladl:NCTC12735_01850"/>
<keyword evidence="1" id="KW-1133">Transmembrane helix</keyword>
<evidence type="ECO:0000313" key="3">
    <source>
        <dbReference type="EMBL" id="KTC64808.1"/>
    </source>
</evidence>
<evidence type="ECO:0000313" key="4">
    <source>
        <dbReference type="EMBL" id="VEH86202.1"/>
    </source>
</evidence>
<keyword evidence="5" id="KW-1185">Reference proteome</keyword>
<proteinExistence type="predicted"/>
<dbReference type="EMBL" id="LR134435">
    <property type="protein sequence ID" value="VEH86202.1"/>
    <property type="molecule type" value="Genomic_DNA"/>
</dbReference>